<evidence type="ECO:0000256" key="1">
    <source>
        <dbReference type="SAM" id="Phobius"/>
    </source>
</evidence>
<reference evidence="2 3" key="1">
    <citation type="submission" date="2018-08" db="EMBL/GenBank/DDBJ databases">
        <title>A genome reference for cultivated species of the human gut microbiota.</title>
        <authorList>
            <person name="Zou Y."/>
            <person name="Xue W."/>
            <person name="Luo G."/>
        </authorList>
    </citation>
    <scope>NUCLEOTIDE SEQUENCE [LARGE SCALE GENOMIC DNA]</scope>
    <source>
        <strain evidence="2 3">TF01-20-2</strain>
    </source>
</reference>
<feature type="transmembrane region" description="Helical" evidence="1">
    <location>
        <begin position="143"/>
        <end position="164"/>
    </location>
</feature>
<feature type="transmembrane region" description="Helical" evidence="1">
    <location>
        <begin position="99"/>
        <end position="123"/>
    </location>
</feature>
<feature type="transmembrane region" description="Helical" evidence="1">
    <location>
        <begin position="217"/>
        <end position="237"/>
    </location>
</feature>
<organism evidence="2 3">
    <name type="scientific">Mediterraneibacter gnavus</name>
    <name type="common">Ruminococcus gnavus</name>
    <dbReference type="NCBI Taxonomy" id="33038"/>
    <lineage>
        <taxon>Bacteria</taxon>
        <taxon>Bacillati</taxon>
        <taxon>Bacillota</taxon>
        <taxon>Clostridia</taxon>
        <taxon>Lachnospirales</taxon>
        <taxon>Lachnospiraceae</taxon>
        <taxon>Mediterraneibacter</taxon>
    </lineage>
</organism>
<dbReference type="EMBL" id="QSSX01000071">
    <property type="protein sequence ID" value="RGM16972.1"/>
    <property type="molecule type" value="Genomic_DNA"/>
</dbReference>
<feature type="transmembrane region" description="Helical" evidence="1">
    <location>
        <begin position="60"/>
        <end position="78"/>
    </location>
</feature>
<keyword evidence="1" id="KW-1133">Transmembrane helix</keyword>
<keyword evidence="1" id="KW-0472">Membrane</keyword>
<dbReference type="AlphaFoldDB" id="A0A3E4UVY1"/>
<comment type="caution">
    <text evidence="2">The sequence shown here is derived from an EMBL/GenBank/DDBJ whole genome shotgun (WGS) entry which is preliminary data.</text>
</comment>
<sequence>MSKMLWAEWRKLRRSSIILLTIFATVLIAVIVLVAGRETTIDGFYLSDAGWYMTMVQPWATMFVLPAIIAMLGSYMICREEQDDTLKSLLLIPVSETALTAAKMIVTFILSVLIYLLLFAITLTTEMLLHCSDLSVGMVHHFFKSYLLEGIGVFLAVSPIIALVSYAKKSYWLALLLAEIYSFAGLFMSMSNLTKTFYPITALLGVAGYYETTPINLVESAIVLLLCGCFSVFILVWHRRNGKEDNAHGK</sequence>
<proteinExistence type="predicted"/>
<protein>
    <submittedName>
        <fullName evidence="2">ABC transporter permease</fullName>
    </submittedName>
</protein>
<accession>A0A3E4UVY1</accession>
<gene>
    <name evidence="2" type="ORF">DXC31_16515</name>
</gene>
<dbReference type="Pfam" id="PF12730">
    <property type="entry name" value="ABC2_membrane_4"/>
    <property type="match status" value="1"/>
</dbReference>
<evidence type="ECO:0000313" key="2">
    <source>
        <dbReference type="EMBL" id="RGM16972.1"/>
    </source>
</evidence>
<keyword evidence="1" id="KW-0812">Transmembrane</keyword>
<dbReference type="RefSeq" id="WP_151165562.1">
    <property type="nucleotide sequence ID" value="NZ_BAABXJ010000001.1"/>
</dbReference>
<dbReference type="PANTHER" id="PTHR37305:SF1">
    <property type="entry name" value="MEMBRANE PROTEIN"/>
    <property type="match status" value="1"/>
</dbReference>
<evidence type="ECO:0000313" key="3">
    <source>
        <dbReference type="Proteomes" id="UP000260808"/>
    </source>
</evidence>
<dbReference type="PANTHER" id="PTHR37305">
    <property type="entry name" value="INTEGRAL MEMBRANE PROTEIN-RELATED"/>
    <property type="match status" value="1"/>
</dbReference>
<dbReference type="Proteomes" id="UP000260808">
    <property type="component" value="Unassembled WGS sequence"/>
</dbReference>
<feature type="transmembrane region" description="Helical" evidence="1">
    <location>
        <begin position="171"/>
        <end position="190"/>
    </location>
</feature>
<name>A0A3E4UVY1_MEDGN</name>